<dbReference type="AlphaFoldDB" id="B8IAV7"/>
<evidence type="ECO:0000256" key="3">
    <source>
        <dbReference type="ARBA" id="ARBA00023163"/>
    </source>
</evidence>
<keyword evidence="3" id="KW-0804">Transcription</keyword>
<feature type="DNA-binding region" description="H-T-H motif" evidence="4">
    <location>
        <begin position="24"/>
        <end position="43"/>
    </location>
</feature>
<dbReference type="InterPro" id="IPR036271">
    <property type="entry name" value="Tet_transcr_reg_TetR-rel_C_sf"/>
</dbReference>
<dbReference type="EMBL" id="CP001349">
    <property type="protein sequence ID" value="ACL55350.1"/>
    <property type="molecule type" value="Genomic_DNA"/>
</dbReference>
<dbReference type="STRING" id="460265.Mnod_0306"/>
<dbReference type="SUPFAM" id="SSF48498">
    <property type="entry name" value="Tetracyclin repressor-like, C-terminal domain"/>
    <property type="match status" value="1"/>
</dbReference>
<dbReference type="PROSITE" id="PS50977">
    <property type="entry name" value="HTH_TETR_2"/>
    <property type="match status" value="1"/>
</dbReference>
<keyword evidence="1" id="KW-0805">Transcription regulation</keyword>
<gene>
    <name evidence="6" type="ordered locus">Mnod_0306</name>
</gene>
<dbReference type="PANTHER" id="PTHR47506:SF3">
    <property type="entry name" value="HTH-TYPE TRANSCRIPTIONAL REGULATOR LMRA"/>
    <property type="match status" value="1"/>
</dbReference>
<evidence type="ECO:0000259" key="5">
    <source>
        <dbReference type="PROSITE" id="PS50977"/>
    </source>
</evidence>
<reference evidence="6 7" key="1">
    <citation type="submission" date="2009-01" db="EMBL/GenBank/DDBJ databases">
        <title>Complete sequence of chromosome of Methylobacterium nodulans ORS 2060.</title>
        <authorList>
            <consortium name="US DOE Joint Genome Institute"/>
            <person name="Lucas S."/>
            <person name="Copeland A."/>
            <person name="Lapidus A."/>
            <person name="Glavina del Rio T."/>
            <person name="Dalin E."/>
            <person name="Tice H."/>
            <person name="Bruce D."/>
            <person name="Goodwin L."/>
            <person name="Pitluck S."/>
            <person name="Sims D."/>
            <person name="Brettin T."/>
            <person name="Detter J.C."/>
            <person name="Han C."/>
            <person name="Larimer F."/>
            <person name="Land M."/>
            <person name="Hauser L."/>
            <person name="Kyrpides N."/>
            <person name="Ivanova N."/>
            <person name="Marx C.J."/>
            <person name="Richardson P."/>
        </authorList>
    </citation>
    <scope>NUCLEOTIDE SEQUENCE [LARGE SCALE GENOMIC DNA]</scope>
    <source>
        <strain evidence="7">LMG 21967 / CNCM I-2342 / ORS 2060</strain>
    </source>
</reference>
<dbReference type="InterPro" id="IPR009057">
    <property type="entry name" value="Homeodomain-like_sf"/>
</dbReference>
<sequence length="186" mass="19688">MRAGDRIRAAARDLFYRRGIRAVGVEEIVERAGVTKPSLYRGFASKDALAVACLEDFAAAFQARLETALSAHPGDARAGLMAFLADLTDRTSRPGYRGCGLSNAVIEHPEPDHPARRAALASKRVLRARLEEIARDLGAREPEGLADGLLLLIEGAFASGQIFGPGGPARSLTRAAEALIAASRAA</sequence>
<proteinExistence type="predicted"/>
<dbReference type="InterPro" id="IPR001647">
    <property type="entry name" value="HTH_TetR"/>
</dbReference>
<evidence type="ECO:0000256" key="1">
    <source>
        <dbReference type="ARBA" id="ARBA00023015"/>
    </source>
</evidence>
<evidence type="ECO:0000256" key="4">
    <source>
        <dbReference type="PROSITE-ProRule" id="PRU00335"/>
    </source>
</evidence>
<dbReference type="Gene3D" id="1.10.357.10">
    <property type="entry name" value="Tetracycline Repressor, domain 2"/>
    <property type="match status" value="1"/>
</dbReference>
<keyword evidence="2 4" id="KW-0238">DNA-binding</keyword>
<organism evidence="6 7">
    <name type="scientific">Methylobacterium nodulans (strain LMG 21967 / CNCM I-2342 / ORS 2060)</name>
    <dbReference type="NCBI Taxonomy" id="460265"/>
    <lineage>
        <taxon>Bacteria</taxon>
        <taxon>Pseudomonadati</taxon>
        <taxon>Pseudomonadota</taxon>
        <taxon>Alphaproteobacteria</taxon>
        <taxon>Hyphomicrobiales</taxon>
        <taxon>Methylobacteriaceae</taxon>
        <taxon>Methylobacterium</taxon>
    </lineage>
</organism>
<dbReference type="PANTHER" id="PTHR47506">
    <property type="entry name" value="TRANSCRIPTIONAL REGULATORY PROTEIN"/>
    <property type="match status" value="1"/>
</dbReference>
<protein>
    <submittedName>
        <fullName evidence="6">Transcriptional regulator, TetR family</fullName>
    </submittedName>
</protein>
<feature type="domain" description="HTH tetR-type" evidence="5">
    <location>
        <begin position="1"/>
        <end position="61"/>
    </location>
</feature>
<dbReference type="HOGENOM" id="CLU_069356_23_1_5"/>
<evidence type="ECO:0000313" key="6">
    <source>
        <dbReference type="EMBL" id="ACL55350.1"/>
    </source>
</evidence>
<evidence type="ECO:0000313" key="7">
    <source>
        <dbReference type="Proteomes" id="UP000008207"/>
    </source>
</evidence>
<dbReference type="KEGG" id="mno:Mnod_0306"/>
<dbReference type="GO" id="GO:0003677">
    <property type="term" value="F:DNA binding"/>
    <property type="evidence" value="ECO:0007669"/>
    <property type="project" value="UniProtKB-UniRule"/>
</dbReference>
<name>B8IAV7_METNO</name>
<dbReference type="Pfam" id="PF00440">
    <property type="entry name" value="TetR_N"/>
    <property type="match status" value="1"/>
</dbReference>
<accession>B8IAV7</accession>
<dbReference type="PRINTS" id="PR00455">
    <property type="entry name" value="HTHTETR"/>
</dbReference>
<dbReference type="SUPFAM" id="SSF46689">
    <property type="entry name" value="Homeodomain-like"/>
    <property type="match status" value="1"/>
</dbReference>
<dbReference type="Proteomes" id="UP000008207">
    <property type="component" value="Chromosome"/>
</dbReference>
<keyword evidence="7" id="KW-1185">Reference proteome</keyword>
<dbReference type="eggNOG" id="COG1309">
    <property type="taxonomic scope" value="Bacteria"/>
</dbReference>
<dbReference type="RefSeq" id="WP_015927062.1">
    <property type="nucleotide sequence ID" value="NC_011894.1"/>
</dbReference>
<evidence type="ECO:0000256" key="2">
    <source>
        <dbReference type="ARBA" id="ARBA00023125"/>
    </source>
</evidence>